<dbReference type="AlphaFoldDB" id="A0A9D1FN86"/>
<evidence type="ECO:0000259" key="1">
    <source>
        <dbReference type="Pfam" id="PF19543"/>
    </source>
</evidence>
<gene>
    <name evidence="2" type="ORF">IAB51_08625</name>
</gene>
<dbReference type="InterPro" id="IPR045711">
    <property type="entry name" value="GH123-like_N"/>
</dbReference>
<reference evidence="2" key="1">
    <citation type="submission" date="2020-10" db="EMBL/GenBank/DDBJ databases">
        <authorList>
            <person name="Gilroy R."/>
        </authorList>
    </citation>
    <scope>NUCLEOTIDE SEQUENCE</scope>
    <source>
        <strain evidence="2">CHK199-13235</strain>
    </source>
</reference>
<proteinExistence type="predicted"/>
<evidence type="ECO:0000313" key="3">
    <source>
        <dbReference type="Proteomes" id="UP000824002"/>
    </source>
</evidence>
<dbReference type="EMBL" id="DVJP01000055">
    <property type="protein sequence ID" value="HIS76858.1"/>
    <property type="molecule type" value="Genomic_DNA"/>
</dbReference>
<sequence length="590" mass="66825">MEFSGFHSRTVCEKPGAYGWETVGKGPGLTLKNESRLEYDGHLETFLTLTAEKDTELSDVSLLLALTPECSRYMMGMGREGGQSPGSWDYKWDENFANNFVWIGGVNGGLHLKLKHTEEVWEIYNYQKTGLPDSWANCGNGGCRMEFSESGANLRAFSGPRSLKAGEKATFRYSLQITPLKELDSDAHWRDRYDHPGDRGIDLDAAKAGGATVVNLHQGQKENPYINYPFCRDEILKPIIRRAHDMGIKYKLYYTVRELTTHAQEFFAVRSLGNEILLDGPTFRIAEHFKEGFFEQEKTAASTGGPWLCEHLPEGYVPAWQTLLPDGDFDCSVATVGLSRWHNYYLEGLSWVTRETGADGIYLDGVGYDRQIMKRVRKVLDQSKEGCLIDFHSGNNFHPNYGLCNVLGQYMELFPSVDSLWIGEGFDYEGTAPDYWLVEISGIPFGLMGDMLHRGGNKWRGMVFGMTPRCNWPEGGSPLPVWRLWDSFGMKGCTVRGWWDDQCPVKVSNLDCKATAYVQNDRMLVSVASWAEEPAEISLELRLPEGWDPDKVRYTVPFIEEFQEEQAFYPGDSLKMEPARGHILIVEKLK</sequence>
<evidence type="ECO:0000313" key="2">
    <source>
        <dbReference type="EMBL" id="HIS76858.1"/>
    </source>
</evidence>
<name>A0A9D1FN86_9FIRM</name>
<organism evidence="2 3">
    <name type="scientific">Candidatus Merdivicinus excrementipullorum</name>
    <dbReference type="NCBI Taxonomy" id="2840867"/>
    <lineage>
        <taxon>Bacteria</taxon>
        <taxon>Bacillati</taxon>
        <taxon>Bacillota</taxon>
        <taxon>Clostridia</taxon>
        <taxon>Eubacteriales</taxon>
        <taxon>Oscillospiraceae</taxon>
        <taxon>Oscillospiraceae incertae sedis</taxon>
        <taxon>Candidatus Merdivicinus</taxon>
    </lineage>
</organism>
<feature type="domain" description="Glycoside hydrolase 123-like N-terminal" evidence="1">
    <location>
        <begin position="12"/>
        <end position="587"/>
    </location>
</feature>
<dbReference type="Proteomes" id="UP000824002">
    <property type="component" value="Unassembled WGS sequence"/>
</dbReference>
<dbReference type="Pfam" id="PF19543">
    <property type="entry name" value="GH123_N"/>
    <property type="match status" value="1"/>
</dbReference>
<comment type="caution">
    <text evidence="2">The sequence shown here is derived from an EMBL/GenBank/DDBJ whole genome shotgun (WGS) entry which is preliminary data.</text>
</comment>
<accession>A0A9D1FN86</accession>
<reference evidence="2" key="2">
    <citation type="journal article" date="2021" name="PeerJ">
        <title>Extensive microbial diversity within the chicken gut microbiome revealed by metagenomics and culture.</title>
        <authorList>
            <person name="Gilroy R."/>
            <person name="Ravi A."/>
            <person name="Getino M."/>
            <person name="Pursley I."/>
            <person name="Horton D.L."/>
            <person name="Alikhan N.F."/>
            <person name="Baker D."/>
            <person name="Gharbi K."/>
            <person name="Hall N."/>
            <person name="Watson M."/>
            <person name="Adriaenssens E.M."/>
            <person name="Foster-Nyarko E."/>
            <person name="Jarju S."/>
            <person name="Secka A."/>
            <person name="Antonio M."/>
            <person name="Oren A."/>
            <person name="Chaudhuri R.R."/>
            <person name="La Ragione R."/>
            <person name="Hildebrand F."/>
            <person name="Pallen M.J."/>
        </authorList>
    </citation>
    <scope>NUCLEOTIDE SEQUENCE</scope>
    <source>
        <strain evidence="2">CHK199-13235</strain>
    </source>
</reference>
<protein>
    <recommendedName>
        <fullName evidence="1">Glycoside hydrolase 123-like N-terminal domain-containing protein</fullName>
    </recommendedName>
</protein>